<keyword evidence="3" id="KW-0812">Transmembrane</keyword>
<sequence>MHIFGWTLGALFFSRYGLAQGPDALKQDIDEMKFPEPINAAEFDEKIPQHLHLVEFYSPYCHHCKTLAPIWEKAWRDFHIEGTQLNISLVQVNCVESADLCAREKISAYPAIKLYGPGGFIKDYPEIKRSAEHFIKFARQEAQNVDNLETSLLTSQSKELEGASLLKLISGKADVPHIVSFWPSKGLTSVDDSSIEFENCDQCHGFQKTWTALSAKLLAEDIVSAHVNCESERNICEELDFSDLIDIKNHRADRVPRVILIVPQKKTSALYYYTKQDYGLGALEDFALRTSANAQVQEISGKALRKLISTPIELRKGLSQSDESIHIVFNYDSETAVPEDFDVLEHLVEPVSNIPNAYLHKSTDDLKSLSHSLFLDMYKKINLPMGDRELSPNEEYFTMKSVTQLPTFFIFKQGSLISHVLNGYSTTEMRKLDLILNWFDQNRAPLLSQLTPDTYKQVLNYYPEIYNFMAIQVIDTSSNAQLSKSSKFLENFKMSALEYESDRINYLFNKVKEGRATKEEAVESLKSKQAPSSDIITKMRHEIAHNDKQRVQFTFLDLALHGDLLKQAGLKSSGHSPKNGDVLVLDKTSLSFFVEKSQDGEILTTEKSSDLKNTLSVLAFGTVDEKRRIIKESLKNSENFLLNALSRSQENLGILGYLLLFVVIVSLARLLQLYRKQSVRRKYRNRRDVTGILGKQKSKD</sequence>
<dbReference type="Pfam" id="PF00085">
    <property type="entry name" value="Thioredoxin"/>
    <property type="match status" value="1"/>
</dbReference>
<dbReference type="GeneID" id="34683779"/>
<feature type="signal peptide" evidence="4">
    <location>
        <begin position="1"/>
        <end position="19"/>
    </location>
</feature>
<dbReference type="AlphaFoldDB" id="A0A0C7N4I8"/>
<keyword evidence="2 4" id="KW-0732">Signal</keyword>
<organism evidence="6 7">
    <name type="scientific">Lachancea lanzarotensis</name>
    <dbReference type="NCBI Taxonomy" id="1245769"/>
    <lineage>
        <taxon>Eukaryota</taxon>
        <taxon>Fungi</taxon>
        <taxon>Dikarya</taxon>
        <taxon>Ascomycota</taxon>
        <taxon>Saccharomycotina</taxon>
        <taxon>Saccharomycetes</taxon>
        <taxon>Saccharomycetales</taxon>
        <taxon>Saccharomycetaceae</taxon>
        <taxon>Lachancea</taxon>
    </lineage>
</organism>
<dbReference type="Gene3D" id="3.40.30.10">
    <property type="entry name" value="Glutaredoxin"/>
    <property type="match status" value="2"/>
</dbReference>
<dbReference type="OrthoDB" id="72053at2759"/>
<dbReference type="PANTHER" id="PTHR45672:SF3">
    <property type="entry name" value="THIOREDOXIN DOMAIN-CONTAINING PROTEIN 5"/>
    <property type="match status" value="1"/>
</dbReference>
<dbReference type="RefSeq" id="XP_022626640.1">
    <property type="nucleotide sequence ID" value="XM_022774555.1"/>
</dbReference>
<dbReference type="CDD" id="cd02961">
    <property type="entry name" value="PDI_a_family"/>
    <property type="match status" value="1"/>
</dbReference>
<dbReference type="GO" id="GO:0019153">
    <property type="term" value="F:protein-disulfide reductase (glutathione) activity"/>
    <property type="evidence" value="ECO:0007669"/>
    <property type="project" value="EnsemblFungi"/>
</dbReference>
<feature type="transmembrane region" description="Helical" evidence="3">
    <location>
        <begin position="654"/>
        <end position="674"/>
    </location>
</feature>
<dbReference type="GO" id="GO:0006621">
    <property type="term" value="P:protein retention in ER lumen"/>
    <property type="evidence" value="ECO:0007669"/>
    <property type="project" value="EnsemblFungi"/>
</dbReference>
<evidence type="ECO:0000256" key="2">
    <source>
        <dbReference type="ARBA" id="ARBA00022729"/>
    </source>
</evidence>
<protein>
    <submittedName>
        <fullName evidence="6">LALA0S01e09802g1_1</fullName>
    </submittedName>
</protein>
<proteinExistence type="inferred from homology"/>
<name>A0A0C7N4I8_9SACH</name>
<dbReference type="GO" id="GO:0051082">
    <property type="term" value="F:unfolded protein binding"/>
    <property type="evidence" value="ECO:0007669"/>
    <property type="project" value="EnsemblFungi"/>
</dbReference>
<keyword evidence="3" id="KW-1133">Transmembrane helix</keyword>
<evidence type="ECO:0000256" key="1">
    <source>
        <dbReference type="ARBA" id="ARBA00006347"/>
    </source>
</evidence>
<accession>A0A0C7N4I8</accession>
<dbReference type="GO" id="GO:0003756">
    <property type="term" value="F:protein disulfide isomerase activity"/>
    <property type="evidence" value="ECO:0007669"/>
    <property type="project" value="EnsemblFungi"/>
</dbReference>
<dbReference type="InterPro" id="IPR036249">
    <property type="entry name" value="Thioredoxin-like_sf"/>
</dbReference>
<feature type="chain" id="PRO_5002203275" evidence="4">
    <location>
        <begin position="20"/>
        <end position="700"/>
    </location>
</feature>
<feature type="domain" description="Thioredoxin" evidence="5">
    <location>
        <begin position="14"/>
        <end position="143"/>
    </location>
</feature>
<dbReference type="Proteomes" id="UP000054304">
    <property type="component" value="Unassembled WGS sequence"/>
</dbReference>
<dbReference type="STRING" id="1245769.A0A0C7N4I8"/>
<keyword evidence="3" id="KW-0472">Membrane</keyword>
<dbReference type="GO" id="GO:0005789">
    <property type="term" value="C:endoplasmic reticulum membrane"/>
    <property type="evidence" value="ECO:0007669"/>
    <property type="project" value="EnsemblFungi"/>
</dbReference>
<dbReference type="GO" id="GO:0006457">
    <property type="term" value="P:protein folding"/>
    <property type="evidence" value="ECO:0007669"/>
    <property type="project" value="TreeGrafter"/>
</dbReference>
<reference evidence="6 7" key="1">
    <citation type="submission" date="2014-12" db="EMBL/GenBank/DDBJ databases">
        <authorList>
            <person name="Neuveglise Cecile"/>
        </authorList>
    </citation>
    <scope>NUCLEOTIDE SEQUENCE [LARGE SCALE GENOMIC DNA]</scope>
    <source>
        <strain evidence="6 7">CBS 12615</strain>
    </source>
</reference>
<dbReference type="PROSITE" id="PS51352">
    <property type="entry name" value="THIOREDOXIN_2"/>
    <property type="match status" value="1"/>
</dbReference>
<dbReference type="GO" id="GO:0036503">
    <property type="term" value="P:ERAD pathway"/>
    <property type="evidence" value="ECO:0007669"/>
    <property type="project" value="EnsemblFungi"/>
</dbReference>
<dbReference type="InterPro" id="IPR013766">
    <property type="entry name" value="Thioredoxin_domain"/>
</dbReference>
<keyword evidence="7" id="KW-1185">Reference proteome</keyword>
<comment type="similarity">
    <text evidence="1">Belongs to the protein disulfide isomerase family.</text>
</comment>
<evidence type="ECO:0000256" key="3">
    <source>
        <dbReference type="SAM" id="Phobius"/>
    </source>
</evidence>
<dbReference type="SUPFAM" id="SSF52833">
    <property type="entry name" value="Thioredoxin-like"/>
    <property type="match status" value="1"/>
</dbReference>
<dbReference type="InterPro" id="IPR051063">
    <property type="entry name" value="PDI"/>
</dbReference>
<evidence type="ECO:0000313" key="6">
    <source>
        <dbReference type="EMBL" id="CEP60396.1"/>
    </source>
</evidence>
<gene>
    <name evidence="6" type="ORF">LALA0_S01e09802g</name>
</gene>
<evidence type="ECO:0000256" key="4">
    <source>
        <dbReference type="SAM" id="SignalP"/>
    </source>
</evidence>
<evidence type="ECO:0000259" key="5">
    <source>
        <dbReference type="PROSITE" id="PS51352"/>
    </source>
</evidence>
<dbReference type="PANTHER" id="PTHR45672">
    <property type="entry name" value="PROTEIN DISULFIDE-ISOMERASE C17H9.14C-RELATED"/>
    <property type="match status" value="1"/>
</dbReference>
<evidence type="ECO:0000313" key="7">
    <source>
        <dbReference type="Proteomes" id="UP000054304"/>
    </source>
</evidence>
<dbReference type="EMBL" id="LN736360">
    <property type="protein sequence ID" value="CEP60396.1"/>
    <property type="molecule type" value="Genomic_DNA"/>
</dbReference>
<dbReference type="HOGENOM" id="CLU_024937_0_0_1"/>